<proteinExistence type="predicted"/>
<feature type="domain" description="Glycosyl transferase family 1" evidence="1">
    <location>
        <begin position="213"/>
        <end position="352"/>
    </location>
</feature>
<dbReference type="Proteomes" id="UP000008922">
    <property type="component" value="Chromosome"/>
</dbReference>
<dbReference type="HOGENOM" id="CLU_009583_36_4_0"/>
<dbReference type="InterPro" id="IPR001296">
    <property type="entry name" value="Glyco_trans_1"/>
</dbReference>
<dbReference type="Gene3D" id="3.40.50.2000">
    <property type="entry name" value="Glycogen Phosphorylase B"/>
    <property type="match status" value="2"/>
</dbReference>
<evidence type="ECO:0000313" key="3">
    <source>
        <dbReference type="EMBL" id="BAJ64950.1"/>
    </source>
</evidence>
<dbReference type="InterPro" id="IPR028098">
    <property type="entry name" value="Glyco_trans_4-like_N"/>
</dbReference>
<dbReference type="PANTHER" id="PTHR12526:SF636">
    <property type="entry name" value="BLL3647 PROTEIN"/>
    <property type="match status" value="1"/>
</dbReference>
<dbReference type="Pfam" id="PF13579">
    <property type="entry name" value="Glyco_trans_4_4"/>
    <property type="match status" value="1"/>
</dbReference>
<dbReference type="Pfam" id="PF00534">
    <property type="entry name" value="Glycos_transf_1"/>
    <property type="match status" value="1"/>
</dbReference>
<evidence type="ECO:0000313" key="4">
    <source>
        <dbReference type="Proteomes" id="UP000008922"/>
    </source>
</evidence>
<dbReference type="OrthoDB" id="9816564at2"/>
<keyword evidence="4" id="KW-1185">Reference proteome</keyword>
<dbReference type="CDD" id="cd03794">
    <property type="entry name" value="GT4_WbuB-like"/>
    <property type="match status" value="1"/>
</dbReference>
<evidence type="ECO:0000259" key="2">
    <source>
        <dbReference type="Pfam" id="PF13579"/>
    </source>
</evidence>
<dbReference type="RefSeq" id="WP_013561294.1">
    <property type="nucleotide sequence ID" value="NC_014960.1"/>
</dbReference>
<sequence>MPEKKVLFCRSNPIAPDPRVEKEARALTRSGYSVDVLAWDRTASQPRVEQREGFFIYRIPIRAGYAAGILNLPNLLRWQVALVGWLFRHAHEYDILHACDFDTILPALWTGRLYGKRVVYDIFDFYADHLRRTPGWIKNWIRRRDLRAIDQADAVILCDDARREQIAGSHPRRLEVIYNSPEDERDFLPAFQPSPKGVLRLSYVGLMHVERMLLEMLDVLSRHPQWTLDMAGFGGDEPVILEKLRTLPNALWHGRVPYRKALELSQSADVLFALYDPAVINNRYSSPNKLFEAMMLGKPIVVAQGTNVDRIVEEWGMGIAIPYGDVDALDEALSRLAEDPDLRERMGKAARRAYETRFGWKVMEQRLMDLYRELNGA</sequence>
<keyword evidence="3" id="KW-0328">Glycosyltransferase</keyword>
<feature type="domain" description="Glycosyltransferase subfamily 4-like N-terminal" evidence="2">
    <location>
        <begin position="19"/>
        <end position="179"/>
    </location>
</feature>
<dbReference type="PANTHER" id="PTHR12526">
    <property type="entry name" value="GLYCOSYLTRANSFERASE"/>
    <property type="match status" value="1"/>
</dbReference>
<dbReference type="EMBL" id="AP012029">
    <property type="protein sequence ID" value="BAJ64950.1"/>
    <property type="molecule type" value="Genomic_DNA"/>
</dbReference>
<name>E8N203_ANATU</name>
<keyword evidence="3" id="KW-0808">Transferase</keyword>
<gene>
    <name evidence="3" type="ordered locus">ANT_29240</name>
</gene>
<accession>E8N203</accession>
<dbReference type="GO" id="GO:0016757">
    <property type="term" value="F:glycosyltransferase activity"/>
    <property type="evidence" value="ECO:0007669"/>
    <property type="project" value="UniProtKB-KW"/>
</dbReference>
<dbReference type="AlphaFoldDB" id="E8N203"/>
<reference evidence="3 4" key="1">
    <citation type="submission" date="2010-12" db="EMBL/GenBank/DDBJ databases">
        <title>Whole genome sequence of Anaerolinea thermophila UNI-1.</title>
        <authorList>
            <person name="Narita-Yamada S."/>
            <person name="Kishi E."/>
            <person name="Watanabe Y."/>
            <person name="Takasaki K."/>
            <person name="Ankai A."/>
            <person name="Oguchi A."/>
            <person name="Fukui S."/>
            <person name="Takahashi M."/>
            <person name="Yashiro I."/>
            <person name="Hosoyama A."/>
            <person name="Sekiguchi Y."/>
            <person name="Hanada S."/>
            <person name="Fujita N."/>
        </authorList>
    </citation>
    <scope>NUCLEOTIDE SEQUENCE [LARGE SCALE GENOMIC DNA]</scope>
    <source>
        <strain evidence="4">DSM 14523 / JCM 11388 / NBRC 100420 / UNI-1</strain>
    </source>
</reference>
<dbReference type="STRING" id="926569.ANT_29240"/>
<protein>
    <submittedName>
        <fullName evidence="3">Glycosyltransferase</fullName>
        <ecNumber evidence="3">2.4.-.-</ecNumber>
    </submittedName>
</protein>
<organism evidence="3 4">
    <name type="scientific">Anaerolinea thermophila (strain DSM 14523 / JCM 11388 / NBRC 100420 / UNI-1)</name>
    <dbReference type="NCBI Taxonomy" id="926569"/>
    <lineage>
        <taxon>Bacteria</taxon>
        <taxon>Bacillati</taxon>
        <taxon>Chloroflexota</taxon>
        <taxon>Anaerolineae</taxon>
        <taxon>Anaerolineales</taxon>
        <taxon>Anaerolineaceae</taxon>
        <taxon>Anaerolinea</taxon>
    </lineage>
</organism>
<dbReference type="InParanoid" id="E8N203"/>
<evidence type="ECO:0000259" key="1">
    <source>
        <dbReference type="Pfam" id="PF00534"/>
    </source>
</evidence>
<dbReference type="EC" id="2.4.-.-" evidence="3"/>
<dbReference type="eggNOG" id="COG0438">
    <property type="taxonomic scope" value="Bacteria"/>
</dbReference>
<dbReference type="KEGG" id="atm:ANT_29240"/>
<dbReference type="SUPFAM" id="SSF53756">
    <property type="entry name" value="UDP-Glycosyltransferase/glycogen phosphorylase"/>
    <property type="match status" value="1"/>
</dbReference>